<evidence type="ECO:0000313" key="2">
    <source>
        <dbReference type="Proteomes" id="UP000325440"/>
    </source>
</evidence>
<dbReference type="OrthoDB" id="6587799at2759"/>
<accession>A0A5E4MS28</accession>
<dbReference type="SUPFAM" id="SSF50729">
    <property type="entry name" value="PH domain-like"/>
    <property type="match status" value="1"/>
</dbReference>
<dbReference type="Proteomes" id="UP000325440">
    <property type="component" value="Unassembled WGS sequence"/>
</dbReference>
<dbReference type="EMBL" id="CABPRJ010000965">
    <property type="protein sequence ID" value="VVC33205.1"/>
    <property type="molecule type" value="Genomic_DNA"/>
</dbReference>
<keyword evidence="2" id="KW-1185">Reference proteome</keyword>
<dbReference type="AlphaFoldDB" id="A0A5E4MS28"/>
<organism evidence="1 2">
    <name type="scientific">Cinara cedri</name>
    <dbReference type="NCBI Taxonomy" id="506608"/>
    <lineage>
        <taxon>Eukaryota</taxon>
        <taxon>Metazoa</taxon>
        <taxon>Ecdysozoa</taxon>
        <taxon>Arthropoda</taxon>
        <taxon>Hexapoda</taxon>
        <taxon>Insecta</taxon>
        <taxon>Pterygota</taxon>
        <taxon>Neoptera</taxon>
        <taxon>Paraneoptera</taxon>
        <taxon>Hemiptera</taxon>
        <taxon>Sternorrhyncha</taxon>
        <taxon>Aphidomorpha</taxon>
        <taxon>Aphidoidea</taxon>
        <taxon>Aphididae</taxon>
        <taxon>Lachninae</taxon>
        <taxon>Cinara</taxon>
    </lineage>
</organism>
<evidence type="ECO:0000313" key="1">
    <source>
        <dbReference type="EMBL" id="VVC33205.1"/>
    </source>
</evidence>
<protein>
    <submittedName>
        <fullName evidence="1">Dbl homology (DH) domain,PH domain-like</fullName>
    </submittedName>
</protein>
<reference evidence="1 2" key="1">
    <citation type="submission" date="2019-08" db="EMBL/GenBank/DDBJ databases">
        <authorList>
            <person name="Alioto T."/>
            <person name="Alioto T."/>
            <person name="Gomez Garrido J."/>
        </authorList>
    </citation>
    <scope>NUCLEOTIDE SEQUENCE [LARGE SCALE GENOMIC DNA]</scope>
</reference>
<gene>
    <name evidence="1" type="ORF">CINCED_3A008462</name>
</gene>
<proteinExistence type="predicted"/>
<name>A0A5E4MS28_9HEMI</name>
<sequence>MSAISSFCDILMVKVVGDPDWRQRFVVLSNSTLWIYGDDQDPRRTKIHPVRDLAVSRRICDGCHLILHIKNIAKLDWFKIKFNSEKQLAAWKKRMRQVKEAWNEETYFQYLNQKSQLRCPYEPLTRLNRQVPSNKLSKPRMPFSRSRSLQEITSWEKLPMTLTHLNKEILCGIDDIDAILVRVRISILENEMAYNKEMEKMLVAFKKRALWPDYFLTDDKSLIEQTLSKLKESSDTLLHDVEDMWPDAPMVLERLDDLADLLIKHLKSVARTRMITYCHLLRDFRPFLRNNLESVDDIYTDVYSEHFYMERALLPIFRVYKLKGISKKLAVMLSAAKDENSARWNNLFDLCHETLTETYGELSRLFGDYYALSVTQLFAFSDKHAAFERNGNMSLFEKFELAREVSEICDSVVPLIKVVIVEGGNRSDGTDVAAAAVQAGHRRHCSGGAGAGCWDDEWLKLRVTGGGGGDKLVASAVTPVPMHSETCKNPFGAIMDGDVDCVAAGCQRSGGKRNKTSAAGKCIELKVYSRSVSYFHERAVDERAAAITDFVARRATPMRASVA</sequence>
<dbReference type="InterPro" id="IPR035899">
    <property type="entry name" value="DBL_dom_sf"/>
</dbReference>
<dbReference type="SUPFAM" id="SSF48065">
    <property type="entry name" value="DBL homology domain (DH-domain)"/>
    <property type="match status" value="1"/>
</dbReference>